<evidence type="ECO:0000256" key="2">
    <source>
        <dbReference type="ARBA" id="ARBA00022801"/>
    </source>
</evidence>
<name>A0A844AAF9_RHIFR</name>
<evidence type="ECO:0000256" key="8">
    <source>
        <dbReference type="ARBA" id="ARBA00048988"/>
    </source>
</evidence>
<dbReference type="GO" id="GO:0000725">
    <property type="term" value="P:recombinational repair"/>
    <property type="evidence" value="ECO:0007669"/>
    <property type="project" value="TreeGrafter"/>
</dbReference>
<keyword evidence="1 9" id="KW-0547">Nucleotide-binding</keyword>
<dbReference type="PANTHER" id="PTHR11070:SF45">
    <property type="entry name" value="DNA 3'-5' HELICASE"/>
    <property type="match status" value="1"/>
</dbReference>
<dbReference type="InterPro" id="IPR000212">
    <property type="entry name" value="DNA_helicase_UvrD/REP"/>
</dbReference>
<dbReference type="AlphaFoldDB" id="A0A844AAF9"/>
<evidence type="ECO:0000256" key="5">
    <source>
        <dbReference type="ARBA" id="ARBA00023235"/>
    </source>
</evidence>
<proteinExistence type="predicted"/>
<dbReference type="Proteomes" id="UP000466694">
    <property type="component" value="Unassembled WGS sequence"/>
</dbReference>
<dbReference type="PROSITE" id="PS51198">
    <property type="entry name" value="UVRD_HELICASE_ATP_BIND"/>
    <property type="match status" value="1"/>
</dbReference>
<dbReference type="RefSeq" id="WP_060563553.1">
    <property type="nucleotide sequence ID" value="NZ_BJNI01000020.1"/>
</dbReference>
<comment type="caution">
    <text evidence="11">The sequence shown here is derived from an EMBL/GenBank/DDBJ whole genome shotgun (WGS) entry which is preliminary data.</text>
</comment>
<evidence type="ECO:0000313" key="12">
    <source>
        <dbReference type="Proteomes" id="UP000466694"/>
    </source>
</evidence>
<dbReference type="Pfam" id="PF00580">
    <property type="entry name" value="UvrD-helicase"/>
    <property type="match status" value="1"/>
</dbReference>
<protein>
    <recommendedName>
        <fullName evidence="7">DNA 3'-5' helicase</fullName>
        <ecNumber evidence="7">5.6.2.4</ecNumber>
    </recommendedName>
</protein>
<organism evidence="11 12">
    <name type="scientific">Rhizobium fredii</name>
    <name type="common">Sinorhizobium fredii</name>
    <dbReference type="NCBI Taxonomy" id="380"/>
    <lineage>
        <taxon>Bacteria</taxon>
        <taxon>Pseudomonadati</taxon>
        <taxon>Pseudomonadota</taxon>
        <taxon>Alphaproteobacteria</taxon>
        <taxon>Hyphomicrobiales</taxon>
        <taxon>Rhizobiaceae</taxon>
        <taxon>Sinorhizobium/Ensifer group</taxon>
        <taxon>Sinorhizobium</taxon>
    </lineage>
</organism>
<dbReference type="InterPro" id="IPR014016">
    <property type="entry name" value="UvrD-like_ATP-bd"/>
</dbReference>
<dbReference type="GO" id="GO:0005829">
    <property type="term" value="C:cytosol"/>
    <property type="evidence" value="ECO:0007669"/>
    <property type="project" value="TreeGrafter"/>
</dbReference>
<sequence>MDSIPPKAVANIAQSISYYTTKTFDRSLSKAIRDGGQCRKKADKVRVILGSLRDPDPFAGLSPTNHGESRIANAVKYDLGDGWRLVTQQYDKACIFLFVGDHEDVDKWLNGQKGLKVAVRDLRAVLVPGAGEEIIHTGWHRADHHDVALADRLDSEAMDHVFDGLPRSVARRLEALDARSTTKELEAILSEVAEPKREFVYSVFNLLLAGNYDGAQDRVDYGLGRISALEEVDDVELLEVKDGEDIRRLRLGSKEYEDWLSSFEKRSSWQEWFLYLHPEQEKVVQATYPGGAQLSGVSGAGKTCVAVRRALRLAETEGSRVLLLTLNRSLAGLLTQLVESSCVDEDVRRRVDVTSFFELAQRLLHEFEPENDRLYLDVTWKHDEHVDLIFREYYRQWLNNSTAKVLLPLHKSLTARGVNAETYIREEFDWIRSAVKPDDRKSYLTIERKGRKFGIVSDRRADVLDGLAGWERKMRDIGVVDYLGLTAALAKHLPSIKARYTSILVDEAQDFGTTELSVVRQLVQVGPNDIFLCGDVAQTILPKHRSLVEAGITSVSRERIQKNYRNSREILKAAYEVLRRNLSEDMLDSEDLEILDPKFANFSGHVPMALAAETLEEEIVYARTYAQTALDGGARTVCIAFAGFSARDVKVFAAKCGVTALDGAYDPSSDALVFCDLEQTKGYEFDVLIILNCRDGVLPPFDAPEEEAYRASCKLYVAMTRAKRELILSFHGKASPWIEEVSDTIGSDFWKEVEVLPDGIEQTVPECLPEMEPDKEYDDLGKLTGLQFVYSNAALKLSLEAQDKLIELVDGRGLRAAGSGGSGRRLRWPNIQSALADLQESRRSDVQFGPVVASEIRSIGERLGYPVEPRERF</sequence>
<evidence type="ECO:0000256" key="1">
    <source>
        <dbReference type="ARBA" id="ARBA00022741"/>
    </source>
</evidence>
<evidence type="ECO:0000256" key="6">
    <source>
        <dbReference type="ARBA" id="ARBA00034617"/>
    </source>
</evidence>
<evidence type="ECO:0000256" key="9">
    <source>
        <dbReference type="PROSITE-ProRule" id="PRU00560"/>
    </source>
</evidence>
<gene>
    <name evidence="11" type="ORF">GHK48_18335</name>
</gene>
<dbReference type="EC" id="5.6.2.4" evidence="7"/>
<dbReference type="GO" id="GO:0003677">
    <property type="term" value="F:DNA binding"/>
    <property type="evidence" value="ECO:0007669"/>
    <property type="project" value="InterPro"/>
</dbReference>
<accession>A0A844AAF9</accession>
<evidence type="ECO:0000259" key="10">
    <source>
        <dbReference type="PROSITE" id="PS51198"/>
    </source>
</evidence>
<dbReference type="SUPFAM" id="SSF52540">
    <property type="entry name" value="P-loop containing nucleoside triphosphate hydrolases"/>
    <property type="match status" value="1"/>
</dbReference>
<dbReference type="PANTHER" id="PTHR11070">
    <property type="entry name" value="UVRD / RECB / PCRA DNA HELICASE FAMILY MEMBER"/>
    <property type="match status" value="1"/>
</dbReference>
<dbReference type="GO" id="GO:0043138">
    <property type="term" value="F:3'-5' DNA helicase activity"/>
    <property type="evidence" value="ECO:0007669"/>
    <property type="project" value="UniProtKB-EC"/>
</dbReference>
<feature type="binding site" evidence="9">
    <location>
        <begin position="296"/>
        <end position="303"/>
    </location>
    <ligand>
        <name>ATP</name>
        <dbReference type="ChEBI" id="CHEBI:30616"/>
    </ligand>
</feature>
<comment type="catalytic activity">
    <reaction evidence="8">
        <text>ATP + H2O = ADP + phosphate + H(+)</text>
        <dbReference type="Rhea" id="RHEA:13065"/>
        <dbReference type="ChEBI" id="CHEBI:15377"/>
        <dbReference type="ChEBI" id="CHEBI:15378"/>
        <dbReference type="ChEBI" id="CHEBI:30616"/>
        <dbReference type="ChEBI" id="CHEBI:43474"/>
        <dbReference type="ChEBI" id="CHEBI:456216"/>
        <dbReference type="EC" id="5.6.2.4"/>
    </reaction>
</comment>
<evidence type="ECO:0000256" key="4">
    <source>
        <dbReference type="ARBA" id="ARBA00022840"/>
    </source>
</evidence>
<keyword evidence="2 9" id="KW-0378">Hydrolase</keyword>
<keyword evidence="5" id="KW-0413">Isomerase</keyword>
<dbReference type="Pfam" id="PF13361">
    <property type="entry name" value="UvrD_C"/>
    <property type="match status" value="1"/>
</dbReference>
<evidence type="ECO:0000256" key="7">
    <source>
        <dbReference type="ARBA" id="ARBA00034808"/>
    </source>
</evidence>
<dbReference type="Gene3D" id="3.40.50.300">
    <property type="entry name" value="P-loop containing nucleotide triphosphate hydrolases"/>
    <property type="match status" value="2"/>
</dbReference>
<dbReference type="EMBL" id="WISZ01000142">
    <property type="protein sequence ID" value="MQX10174.1"/>
    <property type="molecule type" value="Genomic_DNA"/>
</dbReference>
<evidence type="ECO:0000313" key="11">
    <source>
        <dbReference type="EMBL" id="MQX10174.1"/>
    </source>
</evidence>
<reference evidence="11 12" key="1">
    <citation type="journal article" date="2013" name="Genome Biol.">
        <title>Comparative genomics of the core and accessory genomes of 48 Sinorhizobium strains comprising five genospecies.</title>
        <authorList>
            <person name="Sugawara M."/>
            <person name="Epstein B."/>
            <person name="Badgley B.D."/>
            <person name="Unno T."/>
            <person name="Xu L."/>
            <person name="Reese J."/>
            <person name="Gyaneshwar P."/>
            <person name="Denny R."/>
            <person name="Mudge J."/>
            <person name="Bharti A.K."/>
            <person name="Farmer A.D."/>
            <person name="May G.D."/>
            <person name="Woodward J.E."/>
            <person name="Medigue C."/>
            <person name="Vallenet D."/>
            <person name="Lajus A."/>
            <person name="Rouy Z."/>
            <person name="Martinez-Vaz B."/>
            <person name="Tiffin P."/>
            <person name="Young N.D."/>
            <person name="Sadowsky M.J."/>
        </authorList>
    </citation>
    <scope>NUCLEOTIDE SEQUENCE [LARGE SCALE GENOMIC DNA]</scope>
    <source>
        <strain evidence="11 12">USDA205</strain>
    </source>
</reference>
<dbReference type="InterPro" id="IPR027417">
    <property type="entry name" value="P-loop_NTPase"/>
</dbReference>
<keyword evidence="4 9" id="KW-0067">ATP-binding</keyword>
<dbReference type="GO" id="GO:0005524">
    <property type="term" value="F:ATP binding"/>
    <property type="evidence" value="ECO:0007669"/>
    <property type="project" value="UniProtKB-UniRule"/>
</dbReference>
<evidence type="ECO:0000256" key="3">
    <source>
        <dbReference type="ARBA" id="ARBA00022806"/>
    </source>
</evidence>
<dbReference type="InterPro" id="IPR014017">
    <property type="entry name" value="DNA_helicase_UvrD-like_C"/>
</dbReference>
<comment type="catalytic activity">
    <reaction evidence="6">
        <text>Couples ATP hydrolysis with the unwinding of duplex DNA by translocating in the 3'-5' direction.</text>
        <dbReference type="EC" id="5.6.2.4"/>
    </reaction>
</comment>
<dbReference type="GO" id="GO:0016787">
    <property type="term" value="F:hydrolase activity"/>
    <property type="evidence" value="ECO:0007669"/>
    <property type="project" value="UniProtKB-UniRule"/>
</dbReference>
<feature type="domain" description="UvrD-like helicase ATP-binding" evidence="10">
    <location>
        <begin position="275"/>
        <end position="585"/>
    </location>
</feature>
<keyword evidence="3 9" id="KW-0347">Helicase</keyword>